<dbReference type="Proteomes" id="UP000272942">
    <property type="component" value="Unassembled WGS sequence"/>
</dbReference>
<dbReference type="EMBL" id="UZAN01054550">
    <property type="protein sequence ID" value="VDP90473.1"/>
    <property type="molecule type" value="Genomic_DNA"/>
</dbReference>
<dbReference type="WBParaSite" id="ECPE_0001324001-mRNA-1">
    <property type="protein sequence ID" value="ECPE_0001324001-mRNA-1"/>
    <property type="gene ID" value="ECPE_0001324001"/>
</dbReference>
<sequence length="95" mass="10302">MSDQRGHGSLPSQWRAVTGSAENFVGPQFKGISKTAPLSVDGIKGNAEVDKVDHRWLPKHVTVFQDPNEEAALLFSTYLCGASGSRLREVDSGIF</sequence>
<reference evidence="1 2" key="2">
    <citation type="submission" date="2018-11" db="EMBL/GenBank/DDBJ databases">
        <authorList>
            <consortium name="Pathogen Informatics"/>
        </authorList>
    </citation>
    <scope>NUCLEOTIDE SEQUENCE [LARGE SCALE GENOMIC DNA]</scope>
    <source>
        <strain evidence="1 2">Egypt</strain>
    </source>
</reference>
<organism evidence="3">
    <name type="scientific">Echinostoma caproni</name>
    <dbReference type="NCBI Taxonomy" id="27848"/>
    <lineage>
        <taxon>Eukaryota</taxon>
        <taxon>Metazoa</taxon>
        <taxon>Spiralia</taxon>
        <taxon>Lophotrochozoa</taxon>
        <taxon>Platyhelminthes</taxon>
        <taxon>Trematoda</taxon>
        <taxon>Digenea</taxon>
        <taxon>Plagiorchiida</taxon>
        <taxon>Echinostomata</taxon>
        <taxon>Echinostomatoidea</taxon>
        <taxon>Echinostomatidae</taxon>
        <taxon>Echinostoma</taxon>
    </lineage>
</organism>
<evidence type="ECO:0000313" key="2">
    <source>
        <dbReference type="Proteomes" id="UP000272942"/>
    </source>
</evidence>
<evidence type="ECO:0000313" key="3">
    <source>
        <dbReference type="WBParaSite" id="ECPE_0001324001-mRNA-1"/>
    </source>
</evidence>
<name>A0A183B1W6_9TREM</name>
<keyword evidence="2" id="KW-1185">Reference proteome</keyword>
<dbReference type="AlphaFoldDB" id="A0A183B1W6"/>
<protein>
    <submittedName>
        <fullName evidence="1 3">Uncharacterized protein</fullName>
    </submittedName>
</protein>
<evidence type="ECO:0000313" key="1">
    <source>
        <dbReference type="EMBL" id="VDP90473.1"/>
    </source>
</evidence>
<reference evidence="3" key="1">
    <citation type="submission" date="2016-06" db="UniProtKB">
        <authorList>
            <consortium name="WormBaseParasite"/>
        </authorList>
    </citation>
    <scope>IDENTIFICATION</scope>
</reference>
<accession>A0A183B1W6</accession>
<gene>
    <name evidence="1" type="ORF">ECPE_LOCUS13201</name>
</gene>
<proteinExistence type="predicted"/>